<feature type="non-terminal residue" evidence="1">
    <location>
        <position position="1"/>
    </location>
</feature>
<evidence type="ECO:0000313" key="1">
    <source>
        <dbReference type="EMBL" id="KKL11548.1"/>
    </source>
</evidence>
<name>A0A0F9DHR4_9ZZZZ</name>
<sequence length="128" mass="13165">ALASYFMPANTMGATGSLHIIAAGTTTGATDTKTIRLDFGATTLATVALASGASTDWAFDAWISNTATGAQRVIVRFFEGTATLEGVDYITAAIDTTASVTIRVSGQLGGASDTITQTMFSVFLFHTA</sequence>
<gene>
    <name evidence="1" type="ORF">LCGC14_2544710</name>
</gene>
<organism evidence="1">
    <name type="scientific">marine sediment metagenome</name>
    <dbReference type="NCBI Taxonomy" id="412755"/>
    <lineage>
        <taxon>unclassified sequences</taxon>
        <taxon>metagenomes</taxon>
        <taxon>ecological metagenomes</taxon>
    </lineage>
</organism>
<reference evidence="1" key="1">
    <citation type="journal article" date="2015" name="Nature">
        <title>Complex archaea that bridge the gap between prokaryotes and eukaryotes.</title>
        <authorList>
            <person name="Spang A."/>
            <person name="Saw J.H."/>
            <person name="Jorgensen S.L."/>
            <person name="Zaremba-Niedzwiedzka K."/>
            <person name="Martijn J."/>
            <person name="Lind A.E."/>
            <person name="van Eijk R."/>
            <person name="Schleper C."/>
            <person name="Guy L."/>
            <person name="Ettema T.J."/>
        </authorList>
    </citation>
    <scope>NUCLEOTIDE SEQUENCE</scope>
</reference>
<dbReference type="AlphaFoldDB" id="A0A0F9DHR4"/>
<dbReference type="EMBL" id="LAZR01041607">
    <property type="protein sequence ID" value="KKL11548.1"/>
    <property type="molecule type" value="Genomic_DNA"/>
</dbReference>
<proteinExistence type="predicted"/>
<comment type="caution">
    <text evidence="1">The sequence shown here is derived from an EMBL/GenBank/DDBJ whole genome shotgun (WGS) entry which is preliminary data.</text>
</comment>
<protein>
    <submittedName>
        <fullName evidence="1">Uncharacterized protein</fullName>
    </submittedName>
</protein>
<accession>A0A0F9DHR4</accession>